<keyword evidence="3" id="KW-1185">Reference proteome</keyword>
<comment type="caution">
    <text evidence="2">The sequence shown here is derived from an EMBL/GenBank/DDBJ whole genome shotgun (WGS) entry which is preliminary data.</text>
</comment>
<protein>
    <submittedName>
        <fullName evidence="2">Diacylglycerol kinase</fullName>
    </submittedName>
</protein>
<evidence type="ECO:0000313" key="2">
    <source>
        <dbReference type="EMBL" id="RVQ67748.1"/>
    </source>
</evidence>
<feature type="domain" description="DAGKc" evidence="1">
    <location>
        <begin position="22"/>
        <end position="154"/>
    </location>
</feature>
<dbReference type="OrthoDB" id="7199213at2"/>
<keyword evidence="2" id="KW-0418">Kinase</keyword>
<accession>A0A437GYJ7</accession>
<dbReference type="EMBL" id="RXOL01000002">
    <property type="protein sequence ID" value="RVQ67748.1"/>
    <property type="molecule type" value="Genomic_DNA"/>
</dbReference>
<organism evidence="2 3">
    <name type="scientific">Croceicoccus ponticola</name>
    <dbReference type="NCBI Taxonomy" id="2217664"/>
    <lineage>
        <taxon>Bacteria</taxon>
        <taxon>Pseudomonadati</taxon>
        <taxon>Pseudomonadota</taxon>
        <taxon>Alphaproteobacteria</taxon>
        <taxon>Sphingomonadales</taxon>
        <taxon>Erythrobacteraceae</taxon>
        <taxon>Croceicoccus</taxon>
    </lineage>
</organism>
<evidence type="ECO:0000259" key="1">
    <source>
        <dbReference type="PROSITE" id="PS50146"/>
    </source>
</evidence>
<evidence type="ECO:0000313" key="3">
    <source>
        <dbReference type="Proteomes" id="UP000283003"/>
    </source>
</evidence>
<dbReference type="Proteomes" id="UP000283003">
    <property type="component" value="Unassembled WGS sequence"/>
</dbReference>
<dbReference type="Gene3D" id="3.40.50.10330">
    <property type="entry name" value="Probable inorganic polyphosphate/atp-NAD kinase, domain 1"/>
    <property type="match status" value="1"/>
</dbReference>
<dbReference type="InterPro" id="IPR017438">
    <property type="entry name" value="ATP-NAD_kinase_N"/>
</dbReference>
<name>A0A437GYJ7_9SPHN</name>
<reference evidence="2 3" key="1">
    <citation type="submission" date="2018-12" db="EMBL/GenBank/DDBJ databases">
        <title>Croceicoccus ponticola sp. nov., a lipolytic bacterium isolated from seawater.</title>
        <authorList>
            <person name="Yoon J.-H."/>
        </authorList>
    </citation>
    <scope>NUCLEOTIDE SEQUENCE [LARGE SCALE GENOMIC DNA]</scope>
    <source>
        <strain evidence="2 3">GM-16</strain>
    </source>
</reference>
<dbReference type="InterPro" id="IPR001206">
    <property type="entry name" value="Diacylglycerol_kinase_cat_dom"/>
</dbReference>
<dbReference type="InterPro" id="IPR016064">
    <property type="entry name" value="NAD/diacylglycerol_kinase_sf"/>
</dbReference>
<dbReference type="Pfam" id="PF00781">
    <property type="entry name" value="DAGK_cat"/>
    <property type="match status" value="1"/>
</dbReference>
<dbReference type="PROSITE" id="PS50146">
    <property type="entry name" value="DAGK"/>
    <property type="match status" value="1"/>
</dbReference>
<proteinExistence type="predicted"/>
<dbReference type="SUPFAM" id="SSF111331">
    <property type="entry name" value="NAD kinase/diacylglycerol kinase-like"/>
    <property type="match status" value="1"/>
</dbReference>
<gene>
    <name evidence="2" type="ORF">EKN06_07425</name>
</gene>
<dbReference type="GO" id="GO:0016301">
    <property type="term" value="F:kinase activity"/>
    <property type="evidence" value="ECO:0007669"/>
    <property type="project" value="UniProtKB-KW"/>
</dbReference>
<dbReference type="AlphaFoldDB" id="A0A437GYJ7"/>
<keyword evidence="2" id="KW-0808">Transferase</keyword>
<sequence>MVPIECGRREPRAWLAFSSAMANAQKTWLVINPDSGSYDAKAFDALCASFAEHAIELDRVVQFPSEDLPTIAQLDAADVDLVTIYTGDGTINALVTALYGWGGSILILPGGTMNLLSIRLHGDVDSDTIVARVAEGQFRSLRPSVVRCEAGDALAGLMVGPGTAWGDVREAMRKFDVLGVASGAATAIGQSTAGVKVRVVEPEIGEPDGYPLIVMTPEQGNISVAAYHSTTVAEYAQQGVALLKRDFREGPHDDLGTFETMTLASADSEPLQILIDGEGATLDPRARFWVAPCEVDIIVTVREDEGVQADAGTGDHA</sequence>